<dbReference type="InterPro" id="IPR011495">
    <property type="entry name" value="Sig_transdc_His_kin_sub2_dim/P"/>
</dbReference>
<dbReference type="PROSITE" id="PS50109">
    <property type="entry name" value="HIS_KIN"/>
    <property type="match status" value="1"/>
</dbReference>
<evidence type="ECO:0000256" key="4">
    <source>
        <dbReference type="ARBA" id="ARBA00022679"/>
    </source>
</evidence>
<feature type="domain" description="Histidine kinase" evidence="9">
    <location>
        <begin position="433"/>
        <end position="619"/>
    </location>
</feature>
<evidence type="ECO:0000256" key="8">
    <source>
        <dbReference type="SAM" id="Phobius"/>
    </source>
</evidence>
<evidence type="ECO:0000256" key="1">
    <source>
        <dbReference type="ARBA" id="ARBA00000085"/>
    </source>
</evidence>
<sequence>MLKLYLTTFKMIFLLLVFTLYSTDLEANTININQEHKISLLKKGDVYFDTQELNLTQILQKKLFHPYSHTYINTGIRSVTIWIRFTLSNQSKYFTDKVLILTSPLLEKITLYRKNHLYAPQHKGVYYIKKEHHTLFPYYSIMLPPHTTETYYLKVNSSLTPVDFNLMLDAHENYEETDRFQQLIDILLIGFVLALMLYSFILYFYTKDKSYLYYSFYLLALISQQFTYLGLTQIYFPLSFIRLDMQIPILKINFLVITAALFAMHFLKTEKLKKIHKIYQFFILLSLLEILVLSTSLFYNLSIVILTGTLFIFFNLSAGIIAYQNGNKQARLFIVGFSIVCFSYFLIILDAIGLTSIMQKYQNLLMFSTVFEALILSLAFADRYIILQKEKAKVDARILEESTQRTNIIKNEVIKKTKALNSALETKNLLLKEVHHRVKNNLQIILSMMRLQQDEIEDETVNEKFIDLENRINAISQTYNMLLLKENLEEIDMSEYIDTLLLDIKESIQQQHKIIVTKTDIDAKIPLRESVYVGLIINEFVTNAYKYAFDHDGIIYISLKQIEHQYILQIKDNGKGYNIEEKRESLGLKLIHTLIYDQLDGTLEKDTLHHTHYTIRFTL</sequence>
<gene>
    <name evidence="10" type="ORF">MNB_SV-3-1318</name>
</gene>
<organism evidence="10">
    <name type="scientific">hydrothermal vent metagenome</name>
    <dbReference type="NCBI Taxonomy" id="652676"/>
    <lineage>
        <taxon>unclassified sequences</taxon>
        <taxon>metagenomes</taxon>
        <taxon>ecological metagenomes</taxon>
    </lineage>
</organism>
<dbReference type="Gene3D" id="3.30.565.10">
    <property type="entry name" value="Histidine kinase-like ATPase, C-terminal domain"/>
    <property type="match status" value="1"/>
</dbReference>
<keyword evidence="8" id="KW-1133">Transmembrane helix</keyword>
<dbReference type="GO" id="GO:0005524">
    <property type="term" value="F:ATP binding"/>
    <property type="evidence" value="ECO:0007669"/>
    <property type="project" value="UniProtKB-KW"/>
</dbReference>
<feature type="transmembrane region" description="Helical" evidence="8">
    <location>
        <begin position="361"/>
        <end position="381"/>
    </location>
</feature>
<feature type="transmembrane region" description="Helical" evidence="8">
    <location>
        <begin position="303"/>
        <end position="323"/>
    </location>
</feature>
<dbReference type="Gene3D" id="3.30.450.20">
    <property type="entry name" value="PAS domain"/>
    <property type="match status" value="1"/>
</dbReference>
<feature type="transmembrane region" description="Helical" evidence="8">
    <location>
        <begin position="186"/>
        <end position="205"/>
    </location>
</feature>
<dbReference type="PANTHER" id="PTHR41523">
    <property type="entry name" value="TWO-COMPONENT SYSTEM SENSOR PROTEIN"/>
    <property type="match status" value="1"/>
</dbReference>
<feature type="transmembrane region" description="Helical" evidence="8">
    <location>
        <begin position="279"/>
        <end position="297"/>
    </location>
</feature>
<keyword evidence="5" id="KW-0547">Nucleotide-binding</keyword>
<protein>
    <recommendedName>
        <fullName evidence="2">histidine kinase</fullName>
        <ecNumber evidence="2">2.7.13.3</ecNumber>
    </recommendedName>
</protein>
<evidence type="ECO:0000256" key="7">
    <source>
        <dbReference type="ARBA" id="ARBA00022840"/>
    </source>
</evidence>
<dbReference type="InterPro" id="IPR011623">
    <property type="entry name" value="7TMR_DISM_rcpt_extracell_dom1"/>
</dbReference>
<evidence type="ECO:0000256" key="3">
    <source>
        <dbReference type="ARBA" id="ARBA00022553"/>
    </source>
</evidence>
<evidence type="ECO:0000256" key="2">
    <source>
        <dbReference type="ARBA" id="ARBA00012438"/>
    </source>
</evidence>
<dbReference type="InterPro" id="IPR036890">
    <property type="entry name" value="HATPase_C_sf"/>
</dbReference>
<feature type="transmembrane region" description="Helical" evidence="8">
    <location>
        <begin position="212"/>
        <end position="236"/>
    </location>
</feature>
<dbReference type="AlphaFoldDB" id="A0A1W1CRM9"/>
<dbReference type="SUPFAM" id="SSF55874">
    <property type="entry name" value="ATPase domain of HSP90 chaperone/DNA topoisomerase II/histidine kinase"/>
    <property type="match status" value="1"/>
</dbReference>
<dbReference type="GO" id="GO:0004673">
    <property type="term" value="F:protein histidine kinase activity"/>
    <property type="evidence" value="ECO:0007669"/>
    <property type="project" value="UniProtKB-EC"/>
</dbReference>
<dbReference type="Pfam" id="PF07568">
    <property type="entry name" value="HisKA_2"/>
    <property type="match status" value="1"/>
</dbReference>
<keyword evidence="8" id="KW-0812">Transmembrane</keyword>
<reference evidence="10" key="1">
    <citation type="submission" date="2016-10" db="EMBL/GenBank/DDBJ databases">
        <authorList>
            <person name="de Groot N.N."/>
        </authorList>
    </citation>
    <scope>NUCLEOTIDE SEQUENCE</scope>
</reference>
<keyword evidence="7" id="KW-0067">ATP-binding</keyword>
<dbReference type="Pfam" id="PF07696">
    <property type="entry name" value="7TMR-DISMED2"/>
    <property type="match status" value="1"/>
</dbReference>
<dbReference type="InterPro" id="IPR005467">
    <property type="entry name" value="His_kinase_dom"/>
</dbReference>
<evidence type="ECO:0000313" key="10">
    <source>
        <dbReference type="EMBL" id="SFV68538.1"/>
    </source>
</evidence>
<feature type="transmembrane region" description="Helical" evidence="8">
    <location>
        <begin position="330"/>
        <end position="349"/>
    </location>
</feature>
<name>A0A1W1CRM9_9ZZZZ</name>
<evidence type="ECO:0000256" key="6">
    <source>
        <dbReference type="ARBA" id="ARBA00022777"/>
    </source>
</evidence>
<dbReference type="Pfam" id="PF07695">
    <property type="entry name" value="7TMR-DISM_7TM"/>
    <property type="match status" value="1"/>
</dbReference>
<keyword evidence="4" id="KW-0808">Transferase</keyword>
<dbReference type="Gene3D" id="2.60.40.2380">
    <property type="match status" value="1"/>
</dbReference>
<dbReference type="InterPro" id="IPR011622">
    <property type="entry name" value="7TMR_DISM_rcpt_extracell_dom2"/>
</dbReference>
<keyword evidence="6 10" id="KW-0418">Kinase</keyword>
<dbReference type="PANTHER" id="PTHR41523:SF8">
    <property type="entry name" value="ETHYLENE RESPONSE SENSOR PROTEIN"/>
    <property type="match status" value="1"/>
</dbReference>
<dbReference type="EMBL" id="FPHI01000040">
    <property type="protein sequence ID" value="SFV68538.1"/>
    <property type="molecule type" value="Genomic_DNA"/>
</dbReference>
<feature type="transmembrane region" description="Helical" evidence="8">
    <location>
        <begin position="248"/>
        <end position="267"/>
    </location>
</feature>
<keyword evidence="3" id="KW-0597">Phosphoprotein</keyword>
<proteinExistence type="predicted"/>
<evidence type="ECO:0000259" key="9">
    <source>
        <dbReference type="PROSITE" id="PS50109"/>
    </source>
</evidence>
<comment type="catalytic activity">
    <reaction evidence="1">
        <text>ATP + protein L-histidine = ADP + protein N-phospho-L-histidine.</text>
        <dbReference type="EC" id="2.7.13.3"/>
    </reaction>
</comment>
<keyword evidence="8" id="KW-0472">Membrane</keyword>
<accession>A0A1W1CRM9</accession>
<evidence type="ECO:0000256" key="5">
    <source>
        <dbReference type="ARBA" id="ARBA00022741"/>
    </source>
</evidence>
<dbReference type="EC" id="2.7.13.3" evidence="2"/>